<accession>A0ABU8E7D5</accession>
<comment type="caution">
    <text evidence="1">The sequence shown here is derived from an EMBL/GenBank/DDBJ whole genome shotgun (WGS) entry which is preliminary data.</text>
</comment>
<dbReference type="EMBL" id="JBAPLV010000014">
    <property type="protein sequence ID" value="MEI4279549.1"/>
    <property type="molecule type" value="Genomic_DNA"/>
</dbReference>
<evidence type="ECO:0000313" key="1">
    <source>
        <dbReference type="EMBL" id="MEI4279549.1"/>
    </source>
</evidence>
<reference evidence="1 2" key="1">
    <citation type="submission" date="2024-03" db="EMBL/GenBank/DDBJ databases">
        <title>Draft genome sequence of Klenkia terrae.</title>
        <authorList>
            <person name="Duangmal K."/>
            <person name="Chantavorakit T."/>
        </authorList>
    </citation>
    <scope>NUCLEOTIDE SEQUENCE [LARGE SCALE GENOMIC DNA]</scope>
    <source>
        <strain evidence="1 2">JCM 17786</strain>
    </source>
</reference>
<protein>
    <submittedName>
        <fullName evidence="1">Uncharacterized protein</fullName>
    </submittedName>
</protein>
<evidence type="ECO:0000313" key="2">
    <source>
        <dbReference type="Proteomes" id="UP001373496"/>
    </source>
</evidence>
<dbReference type="Proteomes" id="UP001373496">
    <property type="component" value="Unassembled WGS sequence"/>
</dbReference>
<proteinExistence type="predicted"/>
<organism evidence="1 2">
    <name type="scientific">Klenkia terrae</name>
    <dbReference type="NCBI Taxonomy" id="1052259"/>
    <lineage>
        <taxon>Bacteria</taxon>
        <taxon>Bacillati</taxon>
        <taxon>Actinomycetota</taxon>
        <taxon>Actinomycetes</taxon>
        <taxon>Geodermatophilales</taxon>
        <taxon>Geodermatophilaceae</taxon>
        <taxon>Klenkia</taxon>
    </lineage>
</organism>
<keyword evidence="2" id="KW-1185">Reference proteome</keyword>
<gene>
    <name evidence="1" type="ORF">UXQ13_13845</name>
</gene>
<name>A0ABU8E7D5_9ACTN</name>
<sequence>MLSTTTYTGEIQGHTVEVRFDQKLVVVNRVDLAVDGTQVDAAKVVYGERELTTTLDDGTVVAVVVHSGMNGEATRVQLPQADGSFTDLQAR</sequence>
<dbReference type="RefSeq" id="WP_225233601.1">
    <property type="nucleotide sequence ID" value="NZ_JBAPLV010000014.1"/>
</dbReference>